<name>A0A5M3MGU5_CONPW</name>
<feature type="region of interest" description="Disordered" evidence="1">
    <location>
        <begin position="14"/>
        <end position="95"/>
    </location>
</feature>
<feature type="compositionally biased region" description="Gly residues" evidence="1">
    <location>
        <begin position="19"/>
        <end position="51"/>
    </location>
</feature>
<organism evidence="2 3">
    <name type="scientific">Coniophora puteana (strain RWD-64-598)</name>
    <name type="common">Brown rot fungus</name>
    <dbReference type="NCBI Taxonomy" id="741705"/>
    <lineage>
        <taxon>Eukaryota</taxon>
        <taxon>Fungi</taxon>
        <taxon>Dikarya</taxon>
        <taxon>Basidiomycota</taxon>
        <taxon>Agaricomycotina</taxon>
        <taxon>Agaricomycetes</taxon>
        <taxon>Agaricomycetidae</taxon>
        <taxon>Boletales</taxon>
        <taxon>Coniophorineae</taxon>
        <taxon>Coniophoraceae</taxon>
        <taxon>Coniophora</taxon>
    </lineage>
</organism>
<comment type="caution">
    <text evidence="2">The sequence shown here is derived from an EMBL/GenBank/DDBJ whole genome shotgun (WGS) entry which is preliminary data.</text>
</comment>
<feature type="compositionally biased region" description="Polar residues" evidence="1">
    <location>
        <begin position="60"/>
        <end position="72"/>
    </location>
</feature>
<feature type="compositionally biased region" description="Polar residues" evidence="1">
    <location>
        <begin position="220"/>
        <end position="229"/>
    </location>
</feature>
<evidence type="ECO:0000313" key="2">
    <source>
        <dbReference type="EMBL" id="EIW78170.1"/>
    </source>
</evidence>
<evidence type="ECO:0000313" key="3">
    <source>
        <dbReference type="Proteomes" id="UP000053558"/>
    </source>
</evidence>
<sequence>MYVPLVTPALQYLERRKGGGGGSKGGGSSGSSGSTGKGSTGSSGSSSGGRGSTVPLAGSNGVTGSRSVSTYNSGGGKQITIPSGQVFSGRTAGGATRDQVAGTRAYGSGYPGVATRGVYNRGFPFWFWPVVWGGAFGGGGAYLVDHEYGDSYNTSRVGGPMMEATFVSNNTSSGSQSNATTFHLLADNSTVSALLPLLVSNCSSNLQSQGSSTNQTSQTPAAVNTSSTGAPQPFQAVQYYRASSVVLTLDGYNNSATLGTDDSIAGDETADTPLPSGIDLTLLDCLNQTIIQAAPLVDAAGGLRLGGAPSMQGMLGLAIAIWCLFGSFL</sequence>
<dbReference type="OrthoDB" id="3365917at2759"/>
<gene>
    <name evidence="2" type="ORF">CONPUDRAFT_107921</name>
</gene>
<dbReference type="EMBL" id="JH711582">
    <property type="protein sequence ID" value="EIW78170.1"/>
    <property type="molecule type" value="Genomic_DNA"/>
</dbReference>
<reference evidence="3" key="1">
    <citation type="journal article" date="2012" name="Science">
        <title>The Paleozoic origin of enzymatic lignin decomposition reconstructed from 31 fungal genomes.</title>
        <authorList>
            <person name="Floudas D."/>
            <person name="Binder M."/>
            <person name="Riley R."/>
            <person name="Barry K."/>
            <person name="Blanchette R.A."/>
            <person name="Henrissat B."/>
            <person name="Martinez A.T."/>
            <person name="Otillar R."/>
            <person name="Spatafora J.W."/>
            <person name="Yadav J.S."/>
            <person name="Aerts A."/>
            <person name="Benoit I."/>
            <person name="Boyd A."/>
            <person name="Carlson A."/>
            <person name="Copeland A."/>
            <person name="Coutinho P.M."/>
            <person name="de Vries R.P."/>
            <person name="Ferreira P."/>
            <person name="Findley K."/>
            <person name="Foster B."/>
            <person name="Gaskell J."/>
            <person name="Glotzer D."/>
            <person name="Gorecki P."/>
            <person name="Heitman J."/>
            <person name="Hesse C."/>
            <person name="Hori C."/>
            <person name="Igarashi K."/>
            <person name="Jurgens J.A."/>
            <person name="Kallen N."/>
            <person name="Kersten P."/>
            <person name="Kohler A."/>
            <person name="Kuees U."/>
            <person name="Kumar T.K.A."/>
            <person name="Kuo A."/>
            <person name="LaButti K."/>
            <person name="Larrondo L.F."/>
            <person name="Lindquist E."/>
            <person name="Ling A."/>
            <person name="Lombard V."/>
            <person name="Lucas S."/>
            <person name="Lundell T."/>
            <person name="Martin R."/>
            <person name="McLaughlin D.J."/>
            <person name="Morgenstern I."/>
            <person name="Morin E."/>
            <person name="Murat C."/>
            <person name="Nagy L.G."/>
            <person name="Nolan M."/>
            <person name="Ohm R.A."/>
            <person name="Patyshakuliyeva A."/>
            <person name="Rokas A."/>
            <person name="Ruiz-Duenas F.J."/>
            <person name="Sabat G."/>
            <person name="Salamov A."/>
            <person name="Samejima M."/>
            <person name="Schmutz J."/>
            <person name="Slot J.C."/>
            <person name="St John F."/>
            <person name="Stenlid J."/>
            <person name="Sun H."/>
            <person name="Sun S."/>
            <person name="Syed K."/>
            <person name="Tsang A."/>
            <person name="Wiebenga A."/>
            <person name="Young D."/>
            <person name="Pisabarro A."/>
            <person name="Eastwood D.C."/>
            <person name="Martin F."/>
            <person name="Cullen D."/>
            <person name="Grigoriev I.V."/>
            <person name="Hibbett D.S."/>
        </authorList>
    </citation>
    <scope>NUCLEOTIDE SEQUENCE [LARGE SCALE GENOMIC DNA]</scope>
    <source>
        <strain evidence="3">RWD-64-598 SS2</strain>
    </source>
</reference>
<protein>
    <submittedName>
        <fullName evidence="2">Uncharacterized protein</fullName>
    </submittedName>
</protein>
<feature type="region of interest" description="Disordered" evidence="1">
    <location>
        <begin position="206"/>
        <end position="229"/>
    </location>
</feature>
<feature type="compositionally biased region" description="Low complexity" evidence="1">
    <location>
        <begin position="206"/>
        <end position="219"/>
    </location>
</feature>
<dbReference type="GeneID" id="19198674"/>
<dbReference type="OMA" id="HEANEYG"/>
<dbReference type="AlphaFoldDB" id="A0A5M3MGU5"/>
<accession>A0A5M3MGU5</accession>
<dbReference type="RefSeq" id="XP_007771253.1">
    <property type="nucleotide sequence ID" value="XM_007773063.1"/>
</dbReference>
<evidence type="ECO:0000256" key="1">
    <source>
        <dbReference type="SAM" id="MobiDB-lite"/>
    </source>
</evidence>
<proteinExistence type="predicted"/>
<dbReference type="Proteomes" id="UP000053558">
    <property type="component" value="Unassembled WGS sequence"/>
</dbReference>
<keyword evidence="3" id="KW-1185">Reference proteome</keyword>
<dbReference type="KEGG" id="cput:CONPUDRAFT_107921"/>